<dbReference type="PANTHER" id="PTHR43415">
    <property type="entry name" value="SPERMIDINE N(1)-ACETYLTRANSFERASE"/>
    <property type="match status" value="1"/>
</dbReference>
<dbReference type="RefSeq" id="WP_123846521.1">
    <property type="nucleotide sequence ID" value="NZ_RPDH01000001.1"/>
</dbReference>
<accession>A0A3N4Q455</accession>
<keyword evidence="3" id="KW-1185">Reference proteome</keyword>
<sequence length="181" mass="20700">MQHFLPNGKQLVIRRPQIADAAACLQCFQQLTQETDFLLYTPAEAKMFDLKKEESFIQSYLQHPDHLFLIADVEGEVVGSVSLNQGNFAKQHHRALLGIGVLHRYWNMGIGRRLLTAAIRWAEAHPKIAIIHFEVMATNERAIQLYRNFNFTEHGRIPNGIVQPNGQRTDLIAMSRQIKSL</sequence>
<dbReference type="InterPro" id="IPR000182">
    <property type="entry name" value="GNAT_dom"/>
</dbReference>
<feature type="domain" description="N-acetyltransferase" evidence="1">
    <location>
        <begin position="11"/>
        <end position="179"/>
    </location>
</feature>
<dbReference type="EMBL" id="RPDH01000001">
    <property type="protein sequence ID" value="RPE14009.1"/>
    <property type="molecule type" value="Genomic_DNA"/>
</dbReference>
<dbReference type="CDD" id="cd04301">
    <property type="entry name" value="NAT_SF"/>
    <property type="match status" value="1"/>
</dbReference>
<dbReference type="Gene3D" id="3.40.630.30">
    <property type="match status" value="1"/>
</dbReference>
<organism evidence="2 3">
    <name type="scientific">Chitinophaga lutea</name>
    <dbReference type="NCBI Taxonomy" id="2488634"/>
    <lineage>
        <taxon>Bacteria</taxon>
        <taxon>Pseudomonadati</taxon>
        <taxon>Bacteroidota</taxon>
        <taxon>Chitinophagia</taxon>
        <taxon>Chitinophagales</taxon>
        <taxon>Chitinophagaceae</taxon>
        <taxon>Chitinophaga</taxon>
    </lineage>
</organism>
<protein>
    <submittedName>
        <fullName evidence="2">GNAT family N-acetyltransferase</fullName>
    </submittedName>
</protein>
<dbReference type="Proteomes" id="UP000278351">
    <property type="component" value="Unassembled WGS sequence"/>
</dbReference>
<reference evidence="2 3" key="1">
    <citation type="submission" date="2018-11" db="EMBL/GenBank/DDBJ databases">
        <title>Chitinophaga lutea sp.nov., isolate from arsenic contaminated soil.</title>
        <authorList>
            <person name="Zong Y."/>
        </authorList>
    </citation>
    <scope>NUCLEOTIDE SEQUENCE [LARGE SCALE GENOMIC DNA]</scope>
    <source>
        <strain evidence="2 3">ZY74</strain>
    </source>
</reference>
<comment type="caution">
    <text evidence="2">The sequence shown here is derived from an EMBL/GenBank/DDBJ whole genome shotgun (WGS) entry which is preliminary data.</text>
</comment>
<proteinExistence type="predicted"/>
<keyword evidence="2" id="KW-0808">Transferase</keyword>
<dbReference type="SUPFAM" id="SSF55729">
    <property type="entry name" value="Acyl-CoA N-acyltransferases (Nat)"/>
    <property type="match status" value="1"/>
</dbReference>
<evidence type="ECO:0000313" key="3">
    <source>
        <dbReference type="Proteomes" id="UP000278351"/>
    </source>
</evidence>
<dbReference type="OrthoDB" id="948250at2"/>
<dbReference type="PANTHER" id="PTHR43415:SF3">
    <property type="entry name" value="GNAT-FAMILY ACETYLTRANSFERASE"/>
    <property type="match status" value="1"/>
</dbReference>
<dbReference type="AlphaFoldDB" id="A0A3N4Q455"/>
<name>A0A3N4Q455_9BACT</name>
<evidence type="ECO:0000259" key="1">
    <source>
        <dbReference type="PROSITE" id="PS51186"/>
    </source>
</evidence>
<dbReference type="InterPro" id="IPR016181">
    <property type="entry name" value="Acyl_CoA_acyltransferase"/>
</dbReference>
<gene>
    <name evidence="2" type="ORF">EGT74_11005</name>
</gene>
<dbReference type="PROSITE" id="PS51186">
    <property type="entry name" value="GNAT"/>
    <property type="match status" value="1"/>
</dbReference>
<dbReference type="Pfam" id="PF00583">
    <property type="entry name" value="Acetyltransf_1"/>
    <property type="match status" value="1"/>
</dbReference>
<evidence type="ECO:0000313" key="2">
    <source>
        <dbReference type="EMBL" id="RPE14009.1"/>
    </source>
</evidence>
<dbReference type="GO" id="GO:0016747">
    <property type="term" value="F:acyltransferase activity, transferring groups other than amino-acyl groups"/>
    <property type="evidence" value="ECO:0007669"/>
    <property type="project" value="InterPro"/>
</dbReference>